<evidence type="ECO:0000256" key="1">
    <source>
        <dbReference type="SAM" id="MobiDB-lite"/>
    </source>
</evidence>
<keyword evidence="3" id="KW-1185">Reference proteome</keyword>
<feature type="region of interest" description="Disordered" evidence="1">
    <location>
        <begin position="1"/>
        <end position="142"/>
    </location>
</feature>
<proteinExistence type="predicted"/>
<protein>
    <submittedName>
        <fullName evidence="2">(apollo) hypothetical protein</fullName>
    </submittedName>
</protein>
<name>A0A8S3W6T8_PARAO</name>
<reference evidence="2" key="1">
    <citation type="submission" date="2021-04" db="EMBL/GenBank/DDBJ databases">
        <authorList>
            <person name="Tunstrom K."/>
        </authorList>
    </citation>
    <scope>NUCLEOTIDE SEQUENCE</scope>
</reference>
<dbReference type="Proteomes" id="UP000691718">
    <property type="component" value="Unassembled WGS sequence"/>
</dbReference>
<dbReference type="AlphaFoldDB" id="A0A8S3W6T8"/>
<organism evidence="2 3">
    <name type="scientific">Parnassius apollo</name>
    <name type="common">Apollo butterfly</name>
    <name type="synonym">Papilio apollo</name>
    <dbReference type="NCBI Taxonomy" id="110799"/>
    <lineage>
        <taxon>Eukaryota</taxon>
        <taxon>Metazoa</taxon>
        <taxon>Ecdysozoa</taxon>
        <taxon>Arthropoda</taxon>
        <taxon>Hexapoda</taxon>
        <taxon>Insecta</taxon>
        <taxon>Pterygota</taxon>
        <taxon>Neoptera</taxon>
        <taxon>Endopterygota</taxon>
        <taxon>Lepidoptera</taxon>
        <taxon>Glossata</taxon>
        <taxon>Ditrysia</taxon>
        <taxon>Papilionoidea</taxon>
        <taxon>Papilionidae</taxon>
        <taxon>Parnassiinae</taxon>
        <taxon>Parnassini</taxon>
        <taxon>Parnassius</taxon>
        <taxon>Parnassius</taxon>
    </lineage>
</organism>
<feature type="compositionally biased region" description="Polar residues" evidence="1">
    <location>
        <begin position="1"/>
        <end position="18"/>
    </location>
</feature>
<comment type="caution">
    <text evidence="2">The sequence shown here is derived from an EMBL/GenBank/DDBJ whole genome shotgun (WGS) entry which is preliminary data.</text>
</comment>
<accession>A0A8S3W6T8</accession>
<evidence type="ECO:0000313" key="2">
    <source>
        <dbReference type="EMBL" id="CAG4943684.1"/>
    </source>
</evidence>
<dbReference type="EMBL" id="CAJQZP010000178">
    <property type="protein sequence ID" value="CAG4943684.1"/>
    <property type="molecule type" value="Genomic_DNA"/>
</dbReference>
<dbReference type="OrthoDB" id="7408187at2759"/>
<feature type="compositionally biased region" description="Low complexity" evidence="1">
    <location>
        <begin position="41"/>
        <end position="68"/>
    </location>
</feature>
<gene>
    <name evidence="2" type="ORF">PAPOLLO_LOCUS2726</name>
</gene>
<sequence length="180" mass="20372">MQQIENDLYMSSSDQSLIDDSHTDPRYVRQKKKKLPPKVILNSSLSSSSDTSSSSTSNSSTSSNSSSDSETETRDIIDAVTQSQNQDIVNEGRNGHPSKNNNDQSDEDRNGHPNEDCNDQPNEDCNNQPNEEAKKGKKRLRRESTWKVNICKVLRNSGNAYQFLSKTKKLVRERKVHDLR</sequence>
<evidence type="ECO:0000313" key="3">
    <source>
        <dbReference type="Proteomes" id="UP000691718"/>
    </source>
</evidence>